<reference evidence="12 13" key="1">
    <citation type="submission" date="2016-10" db="EMBL/GenBank/DDBJ databases">
        <authorList>
            <person name="de Groot N.N."/>
        </authorList>
    </citation>
    <scope>NUCLEOTIDE SEQUENCE [LARGE SCALE GENOMIC DNA]</scope>
    <source>
        <strain evidence="12 13">DSM 25232</strain>
    </source>
</reference>
<evidence type="ECO:0000256" key="7">
    <source>
        <dbReference type="ARBA" id="ARBA00022759"/>
    </source>
</evidence>
<dbReference type="InterPro" id="IPR022892">
    <property type="entry name" value="RNaseHI"/>
</dbReference>
<keyword evidence="13" id="KW-1185">Reference proteome</keyword>
<dbReference type="GO" id="GO:0003676">
    <property type="term" value="F:nucleic acid binding"/>
    <property type="evidence" value="ECO:0007669"/>
    <property type="project" value="InterPro"/>
</dbReference>
<feature type="binding site" evidence="10">
    <location>
        <position position="75"/>
    </location>
    <ligand>
        <name>Mg(2+)</name>
        <dbReference type="ChEBI" id="CHEBI:18420"/>
        <label>1</label>
    </ligand>
</feature>
<comment type="subunit">
    <text evidence="3 10">Monomer.</text>
</comment>
<comment type="function">
    <text evidence="10">Endonuclease that specifically degrades the RNA of RNA-DNA hybrids.</text>
</comment>
<feature type="binding site" evidence="10">
    <location>
        <position position="15"/>
    </location>
    <ligand>
        <name>Mg(2+)</name>
        <dbReference type="ChEBI" id="CHEBI:18420"/>
        <label>1</label>
    </ligand>
</feature>
<dbReference type="SUPFAM" id="SSF53098">
    <property type="entry name" value="Ribonuclease H-like"/>
    <property type="match status" value="1"/>
</dbReference>
<feature type="binding site" evidence="10">
    <location>
        <position position="15"/>
    </location>
    <ligand>
        <name>Mg(2+)</name>
        <dbReference type="ChEBI" id="CHEBI:18420"/>
        <label>2</label>
    </ligand>
</feature>
<dbReference type="InterPro" id="IPR012337">
    <property type="entry name" value="RNaseH-like_sf"/>
</dbReference>
<dbReference type="PANTHER" id="PTHR10642">
    <property type="entry name" value="RIBONUCLEASE H1"/>
    <property type="match status" value="1"/>
</dbReference>
<feature type="binding site" evidence="10">
    <location>
        <position position="53"/>
    </location>
    <ligand>
        <name>Mg(2+)</name>
        <dbReference type="ChEBI" id="CHEBI:18420"/>
        <label>1</label>
    </ligand>
</feature>
<dbReference type="Proteomes" id="UP000198521">
    <property type="component" value="Unassembled WGS sequence"/>
</dbReference>
<gene>
    <name evidence="10" type="primary">rnhA</name>
    <name evidence="12" type="ORF">SAMN04487910_1654</name>
</gene>
<comment type="catalytic activity">
    <reaction evidence="1 10">
        <text>Endonucleolytic cleavage to 5'-phosphomonoester.</text>
        <dbReference type="EC" id="3.1.26.4"/>
    </reaction>
</comment>
<evidence type="ECO:0000256" key="3">
    <source>
        <dbReference type="ARBA" id="ARBA00011245"/>
    </source>
</evidence>
<dbReference type="STRING" id="1038014.SAMN04487910_1654"/>
<evidence type="ECO:0000259" key="11">
    <source>
        <dbReference type="PROSITE" id="PS50879"/>
    </source>
</evidence>
<dbReference type="NCBIfam" id="NF001236">
    <property type="entry name" value="PRK00203.1"/>
    <property type="match status" value="1"/>
</dbReference>
<dbReference type="Pfam" id="PF00075">
    <property type="entry name" value="RNase_H"/>
    <property type="match status" value="1"/>
</dbReference>
<evidence type="ECO:0000313" key="13">
    <source>
        <dbReference type="Proteomes" id="UP000198521"/>
    </source>
</evidence>
<evidence type="ECO:0000256" key="1">
    <source>
        <dbReference type="ARBA" id="ARBA00000077"/>
    </source>
</evidence>
<organism evidence="12 13">
    <name type="scientific">Aquimarina amphilecti</name>
    <dbReference type="NCBI Taxonomy" id="1038014"/>
    <lineage>
        <taxon>Bacteria</taxon>
        <taxon>Pseudomonadati</taxon>
        <taxon>Bacteroidota</taxon>
        <taxon>Flavobacteriia</taxon>
        <taxon>Flavobacteriales</taxon>
        <taxon>Flavobacteriaceae</taxon>
        <taxon>Aquimarina</taxon>
    </lineage>
</organism>
<dbReference type="PANTHER" id="PTHR10642:SF26">
    <property type="entry name" value="RIBONUCLEASE H1"/>
    <property type="match status" value="1"/>
</dbReference>
<name>A0A1H7MAL2_AQUAM</name>
<keyword evidence="9 10" id="KW-0460">Magnesium</keyword>
<evidence type="ECO:0000313" key="12">
    <source>
        <dbReference type="EMBL" id="SEL08119.1"/>
    </source>
</evidence>
<evidence type="ECO:0000256" key="9">
    <source>
        <dbReference type="ARBA" id="ARBA00022842"/>
    </source>
</evidence>
<protein>
    <recommendedName>
        <fullName evidence="4 10">Ribonuclease H</fullName>
        <shortName evidence="10">RNase H</shortName>
        <ecNumber evidence="4 10">3.1.26.4</ecNumber>
    </recommendedName>
</protein>
<dbReference type="RefSeq" id="WP_170837039.1">
    <property type="nucleotide sequence ID" value="NZ_FOAB01000003.1"/>
</dbReference>
<sequence>MKEWTEIPDIELFSDGGAEPNPGKGGFGVILSYKGKQKEFFKGYELTTNNRMELMGVIFGLEQLKTKSNVQVFTDSKYVINGITKGWAEKWKKNGWKRKKNVPAINSDLWDRLLNAISKHNVEFNWVKGHSGHTENERCDTLANNGINSNELIEDVGYEPNEVDTDQSSSANTTFTQKSKVKIENVGDECRKCGEPVIKKSPKKKKVKANQSYYFEYYLFCPSCKTMYFTEDGKREIENENKLFE</sequence>
<evidence type="ECO:0000256" key="5">
    <source>
        <dbReference type="ARBA" id="ARBA00022722"/>
    </source>
</evidence>
<proteinExistence type="inferred from homology"/>
<dbReference type="InterPro" id="IPR050092">
    <property type="entry name" value="RNase_H"/>
</dbReference>
<evidence type="ECO:0000256" key="8">
    <source>
        <dbReference type="ARBA" id="ARBA00022801"/>
    </source>
</evidence>
<feature type="binding site" evidence="10">
    <location>
        <position position="140"/>
    </location>
    <ligand>
        <name>Mg(2+)</name>
        <dbReference type="ChEBI" id="CHEBI:18420"/>
        <label>2</label>
    </ligand>
</feature>
<dbReference type="CDD" id="cd09278">
    <property type="entry name" value="RNase_HI_prokaryote_like"/>
    <property type="match status" value="1"/>
</dbReference>
<evidence type="ECO:0000256" key="4">
    <source>
        <dbReference type="ARBA" id="ARBA00012180"/>
    </source>
</evidence>
<keyword evidence="5 10" id="KW-0540">Nuclease</keyword>
<comment type="cofactor">
    <cofactor evidence="10">
        <name>Mg(2+)</name>
        <dbReference type="ChEBI" id="CHEBI:18420"/>
    </cofactor>
    <text evidence="10">Binds 1 Mg(2+) ion per subunit. May bind a second metal ion at a regulatory site, or after substrate binding.</text>
</comment>
<dbReference type="Gene3D" id="3.30.420.10">
    <property type="entry name" value="Ribonuclease H-like superfamily/Ribonuclease H"/>
    <property type="match status" value="1"/>
</dbReference>
<feature type="domain" description="RNase H type-1" evidence="11">
    <location>
        <begin position="6"/>
        <end position="148"/>
    </location>
</feature>
<comment type="subcellular location">
    <subcellularLocation>
        <location evidence="10">Cytoplasm</location>
    </subcellularLocation>
</comment>
<dbReference type="GO" id="GO:0043137">
    <property type="term" value="P:DNA replication, removal of RNA primer"/>
    <property type="evidence" value="ECO:0007669"/>
    <property type="project" value="TreeGrafter"/>
</dbReference>
<evidence type="ECO:0000256" key="10">
    <source>
        <dbReference type="HAMAP-Rule" id="MF_00042"/>
    </source>
</evidence>
<evidence type="ECO:0000256" key="2">
    <source>
        <dbReference type="ARBA" id="ARBA00005300"/>
    </source>
</evidence>
<dbReference type="InterPro" id="IPR002156">
    <property type="entry name" value="RNaseH_domain"/>
</dbReference>
<dbReference type="PROSITE" id="PS50879">
    <property type="entry name" value="RNASE_H_1"/>
    <property type="match status" value="1"/>
</dbReference>
<dbReference type="HAMAP" id="MF_00042">
    <property type="entry name" value="RNase_H"/>
    <property type="match status" value="1"/>
</dbReference>
<dbReference type="EC" id="3.1.26.4" evidence="4 10"/>
<keyword evidence="8 10" id="KW-0378">Hydrolase</keyword>
<comment type="similarity">
    <text evidence="2 10">Belongs to the RNase H family.</text>
</comment>
<dbReference type="GO" id="GO:0004523">
    <property type="term" value="F:RNA-DNA hybrid ribonuclease activity"/>
    <property type="evidence" value="ECO:0007669"/>
    <property type="project" value="UniProtKB-UniRule"/>
</dbReference>
<dbReference type="GO" id="GO:0000287">
    <property type="term" value="F:magnesium ion binding"/>
    <property type="evidence" value="ECO:0007669"/>
    <property type="project" value="UniProtKB-UniRule"/>
</dbReference>
<evidence type="ECO:0000256" key="6">
    <source>
        <dbReference type="ARBA" id="ARBA00022723"/>
    </source>
</evidence>
<keyword evidence="10" id="KW-0963">Cytoplasm</keyword>
<dbReference type="EMBL" id="FOAB01000003">
    <property type="protein sequence ID" value="SEL08119.1"/>
    <property type="molecule type" value="Genomic_DNA"/>
</dbReference>
<accession>A0A1H7MAL2</accession>
<keyword evidence="7 10" id="KW-0255">Endonuclease</keyword>
<dbReference type="AlphaFoldDB" id="A0A1H7MAL2"/>
<dbReference type="GO" id="GO:0005737">
    <property type="term" value="C:cytoplasm"/>
    <property type="evidence" value="ECO:0007669"/>
    <property type="project" value="UniProtKB-SubCell"/>
</dbReference>
<keyword evidence="6 10" id="KW-0479">Metal-binding</keyword>
<dbReference type="InterPro" id="IPR036397">
    <property type="entry name" value="RNaseH_sf"/>
</dbReference>